<dbReference type="OrthoDB" id="341323at2"/>
<keyword evidence="3" id="KW-1185">Reference proteome</keyword>
<dbReference type="GO" id="GO:0015288">
    <property type="term" value="F:porin activity"/>
    <property type="evidence" value="ECO:0007669"/>
    <property type="project" value="InterPro"/>
</dbReference>
<feature type="signal peptide" evidence="1">
    <location>
        <begin position="1"/>
        <end position="23"/>
    </location>
</feature>
<proteinExistence type="predicted"/>
<dbReference type="Pfam" id="PF11389">
    <property type="entry name" value="Porin_OmpL1"/>
    <property type="match status" value="1"/>
</dbReference>
<sequence length="307" mass="32663">MVRNITKALLVFAVLCSSFGLSAKSYITGGLGLQFDLGSLGDTIATDGLDASGSYKTTDSTGTQNGVLPRRAIIPENRLLSLQHTTNGLISAKTSGAMTGLTVSLGYEQDFGKAFFWRVNAHYTRKVMGGDTSAKFLGQGFYDITWDYHALQVPVNVGIKMSVTEDTSFYIGAGVHYFNGGWSLAGNNRLNDVHSAVVNALVASGQTQAQAESSTLAGLIADGTDPSANWEKTTFQVSGVAPNWLLGAQTKISDKGSLYMEVETLFSFKYGIGHPRSAGGAQGLAPSVAYPQVLGGNQYRFGYKHEI</sequence>
<evidence type="ECO:0000256" key="1">
    <source>
        <dbReference type="SAM" id="SignalP"/>
    </source>
</evidence>
<dbReference type="EMBL" id="NPDN01000004">
    <property type="protein sequence ID" value="PJZ25635.1"/>
    <property type="molecule type" value="Genomic_DNA"/>
</dbReference>
<dbReference type="RefSeq" id="WP_100706280.1">
    <property type="nucleotide sequence ID" value="NZ_NPDL01000001.1"/>
</dbReference>
<reference evidence="2 3" key="1">
    <citation type="submission" date="2017-07" db="EMBL/GenBank/DDBJ databases">
        <title>Leptospira spp. isolated from tropical soils.</title>
        <authorList>
            <person name="Thibeaux R."/>
            <person name="Iraola G."/>
            <person name="Ferres I."/>
            <person name="Bierque E."/>
            <person name="Girault D."/>
            <person name="Soupe-Gilbert M.-E."/>
            <person name="Picardeau M."/>
            <person name="Goarant C."/>
        </authorList>
    </citation>
    <scope>NUCLEOTIDE SEQUENCE [LARGE SCALE GENOMIC DNA]</scope>
    <source>
        <strain evidence="2 3">MCA1-C-A1</strain>
    </source>
</reference>
<dbReference type="InterPro" id="IPR021058">
    <property type="entry name" value="Porin_OmpL1"/>
</dbReference>
<protein>
    <recommendedName>
        <fullName evidence="4">Porin OmpL1</fullName>
    </recommendedName>
</protein>
<name>A0A2M9XD55_9LEPT</name>
<dbReference type="GO" id="GO:0005886">
    <property type="term" value="C:plasma membrane"/>
    <property type="evidence" value="ECO:0007669"/>
    <property type="project" value="InterPro"/>
</dbReference>
<evidence type="ECO:0008006" key="4">
    <source>
        <dbReference type="Google" id="ProtNLM"/>
    </source>
</evidence>
<dbReference type="AlphaFoldDB" id="A0A2M9XD55"/>
<accession>A0A2M9XD55</accession>
<keyword evidence="1" id="KW-0732">Signal</keyword>
<comment type="caution">
    <text evidence="2">The sequence shown here is derived from an EMBL/GenBank/DDBJ whole genome shotgun (WGS) entry which is preliminary data.</text>
</comment>
<gene>
    <name evidence="2" type="ORF">CH357_08235</name>
</gene>
<evidence type="ECO:0000313" key="2">
    <source>
        <dbReference type="EMBL" id="PJZ25635.1"/>
    </source>
</evidence>
<organism evidence="2 3">
    <name type="scientific">Leptospira hartskeerlii</name>
    <dbReference type="NCBI Taxonomy" id="2023177"/>
    <lineage>
        <taxon>Bacteria</taxon>
        <taxon>Pseudomonadati</taxon>
        <taxon>Spirochaetota</taxon>
        <taxon>Spirochaetia</taxon>
        <taxon>Leptospirales</taxon>
        <taxon>Leptospiraceae</taxon>
        <taxon>Leptospira</taxon>
    </lineage>
</organism>
<dbReference type="Proteomes" id="UP000232196">
    <property type="component" value="Unassembled WGS sequence"/>
</dbReference>
<evidence type="ECO:0000313" key="3">
    <source>
        <dbReference type="Proteomes" id="UP000232196"/>
    </source>
</evidence>
<feature type="chain" id="PRO_5014677085" description="Porin OmpL1" evidence="1">
    <location>
        <begin position="24"/>
        <end position="307"/>
    </location>
</feature>